<evidence type="ECO:0000256" key="1">
    <source>
        <dbReference type="SAM" id="MobiDB-lite"/>
    </source>
</evidence>
<proteinExistence type="predicted"/>
<feature type="compositionally biased region" description="Basic residues" evidence="1">
    <location>
        <begin position="77"/>
        <end position="86"/>
    </location>
</feature>
<organism evidence="3 4">
    <name type="scientific">Paspalum notatum var. saurae</name>
    <dbReference type="NCBI Taxonomy" id="547442"/>
    <lineage>
        <taxon>Eukaryota</taxon>
        <taxon>Viridiplantae</taxon>
        <taxon>Streptophyta</taxon>
        <taxon>Embryophyta</taxon>
        <taxon>Tracheophyta</taxon>
        <taxon>Spermatophyta</taxon>
        <taxon>Magnoliopsida</taxon>
        <taxon>Liliopsida</taxon>
        <taxon>Poales</taxon>
        <taxon>Poaceae</taxon>
        <taxon>PACMAD clade</taxon>
        <taxon>Panicoideae</taxon>
        <taxon>Andropogonodae</taxon>
        <taxon>Paspaleae</taxon>
        <taxon>Paspalinae</taxon>
        <taxon>Paspalum</taxon>
    </lineage>
</organism>
<dbReference type="AlphaFoldDB" id="A0AAQ3V0M5"/>
<feature type="compositionally biased region" description="Basic and acidic residues" evidence="1">
    <location>
        <begin position="97"/>
        <end position="107"/>
    </location>
</feature>
<feature type="chain" id="PRO_5042928016" evidence="2">
    <location>
        <begin position="23"/>
        <end position="249"/>
    </location>
</feature>
<feature type="signal peptide" evidence="2">
    <location>
        <begin position="1"/>
        <end position="22"/>
    </location>
</feature>
<dbReference type="EMBL" id="CP144754">
    <property type="protein sequence ID" value="WVZ99692.1"/>
    <property type="molecule type" value="Genomic_DNA"/>
</dbReference>
<sequence length="249" mass="27396">MPLTLHFSHCCYLLLAPIIVHSISPKIHLEKNCLDSPRRTSRFTRLLDSEQRNGPEIAAHRPVVVPRAPRPAACLARRAHRRRTRPHGSTSRPLQESAHRPPRRADRSPGLSATARVTVAVEQAPTRPPLPAWPRALRFLCASGGTHEAPLACVRACVFKFRLLAGGRRRRAPDRADRWLPGGLFSAACRDSSACRAHNLSVWIVSSRAAERTWSDLRDRSGGRLVSDSRTALHRVGSGACATCCASSI</sequence>
<dbReference type="Proteomes" id="UP001341281">
    <property type="component" value="Chromosome 10"/>
</dbReference>
<keyword evidence="2" id="KW-0732">Signal</keyword>
<evidence type="ECO:0000313" key="3">
    <source>
        <dbReference type="EMBL" id="WVZ99692.1"/>
    </source>
</evidence>
<keyword evidence="4" id="KW-1185">Reference proteome</keyword>
<protein>
    <submittedName>
        <fullName evidence="3">Uncharacterized protein</fullName>
    </submittedName>
</protein>
<accession>A0AAQ3V0M5</accession>
<evidence type="ECO:0000256" key="2">
    <source>
        <dbReference type="SAM" id="SignalP"/>
    </source>
</evidence>
<name>A0AAQ3V0M5_PASNO</name>
<reference evidence="3 4" key="1">
    <citation type="submission" date="2024-02" db="EMBL/GenBank/DDBJ databases">
        <title>High-quality chromosome-scale genome assembly of Pensacola bahiagrass (Paspalum notatum Flugge var. saurae).</title>
        <authorList>
            <person name="Vega J.M."/>
            <person name="Podio M."/>
            <person name="Orjuela J."/>
            <person name="Siena L.A."/>
            <person name="Pessino S.C."/>
            <person name="Combes M.C."/>
            <person name="Mariac C."/>
            <person name="Albertini E."/>
            <person name="Pupilli F."/>
            <person name="Ortiz J.P.A."/>
            <person name="Leblanc O."/>
        </authorList>
    </citation>
    <scope>NUCLEOTIDE SEQUENCE [LARGE SCALE GENOMIC DNA]</scope>
    <source>
        <strain evidence="3">R1</strain>
        <tissue evidence="3">Leaf</tissue>
    </source>
</reference>
<evidence type="ECO:0000313" key="4">
    <source>
        <dbReference type="Proteomes" id="UP001341281"/>
    </source>
</evidence>
<gene>
    <name evidence="3" type="ORF">U9M48_044954</name>
</gene>
<feature type="region of interest" description="Disordered" evidence="1">
    <location>
        <begin position="76"/>
        <end position="113"/>
    </location>
</feature>